<evidence type="ECO:0000256" key="2">
    <source>
        <dbReference type="ARBA" id="ARBA00022475"/>
    </source>
</evidence>
<evidence type="ECO:0000256" key="5">
    <source>
        <dbReference type="ARBA" id="ARBA00023136"/>
    </source>
</evidence>
<dbReference type="EMBL" id="CP017834">
    <property type="protein sequence ID" value="APJ04970.1"/>
    <property type="molecule type" value="Genomic_DNA"/>
</dbReference>
<name>A0A1L4D463_9BACT</name>
<evidence type="ECO:0000313" key="9">
    <source>
        <dbReference type="Proteomes" id="UP000184731"/>
    </source>
</evidence>
<evidence type="ECO:0000256" key="1">
    <source>
        <dbReference type="ARBA" id="ARBA00004651"/>
    </source>
</evidence>
<reference evidence="8 9" key="1">
    <citation type="submission" date="2016-10" db="EMBL/GenBank/DDBJ databases">
        <title>Silvanigrella aquatica sp. nov., isolated from a freshwater lake located in the Black Forest, Germany, description of Silvanigrellaceae fam. nov., Silvanigrellales ord. nov., reclassification of the order Bdellovibrionales in the class Oligoflexia, reclassification of the families Bacteriovoracaceae and Halobacteriovoraceae in the new order Bacteriovoracales ord. nov., and reclassification of the family Pseudobacteriovoracaceae in the order Oligoflexiales.</title>
        <authorList>
            <person name="Hahn M.W."/>
            <person name="Schmidt J."/>
            <person name="Koll U."/>
            <person name="Rohde M."/>
            <person name="Verbag S."/>
            <person name="Pitt A."/>
            <person name="Nakai R."/>
            <person name="Naganuma T."/>
            <person name="Lang E."/>
        </authorList>
    </citation>
    <scope>NUCLEOTIDE SEQUENCE [LARGE SCALE GENOMIC DNA]</scope>
    <source>
        <strain evidence="8 9">MWH-Nonnen-W8red</strain>
    </source>
</reference>
<feature type="transmembrane region" description="Helical" evidence="6">
    <location>
        <begin position="69"/>
        <end position="89"/>
    </location>
</feature>
<feature type="transmembrane region" description="Helical" evidence="6">
    <location>
        <begin position="37"/>
        <end position="57"/>
    </location>
</feature>
<dbReference type="InterPro" id="IPR037185">
    <property type="entry name" value="EmrE-like"/>
</dbReference>
<dbReference type="STRING" id="1915309.AXG55_14140"/>
<keyword evidence="2" id="KW-1003">Cell membrane</keyword>
<dbReference type="PANTHER" id="PTHR32322">
    <property type="entry name" value="INNER MEMBRANE TRANSPORTER"/>
    <property type="match status" value="1"/>
</dbReference>
<feature type="domain" description="EamA" evidence="7">
    <location>
        <begin position="154"/>
        <end position="288"/>
    </location>
</feature>
<dbReference type="Pfam" id="PF00892">
    <property type="entry name" value="EamA"/>
    <property type="match status" value="2"/>
</dbReference>
<evidence type="ECO:0000259" key="7">
    <source>
        <dbReference type="Pfam" id="PF00892"/>
    </source>
</evidence>
<protein>
    <recommendedName>
        <fullName evidence="7">EamA domain-containing protein</fullName>
    </recommendedName>
</protein>
<keyword evidence="4 6" id="KW-1133">Transmembrane helix</keyword>
<keyword evidence="3 6" id="KW-0812">Transmembrane</keyword>
<organism evidence="8 9">
    <name type="scientific">Silvanigrella aquatica</name>
    <dbReference type="NCBI Taxonomy" id="1915309"/>
    <lineage>
        <taxon>Bacteria</taxon>
        <taxon>Pseudomonadati</taxon>
        <taxon>Bdellovibrionota</taxon>
        <taxon>Oligoflexia</taxon>
        <taxon>Silvanigrellales</taxon>
        <taxon>Silvanigrellaceae</taxon>
        <taxon>Silvanigrella</taxon>
    </lineage>
</organism>
<evidence type="ECO:0000256" key="3">
    <source>
        <dbReference type="ARBA" id="ARBA00022692"/>
    </source>
</evidence>
<feature type="transmembrane region" description="Helical" evidence="6">
    <location>
        <begin position="95"/>
        <end position="116"/>
    </location>
</feature>
<dbReference type="Proteomes" id="UP000184731">
    <property type="component" value="Chromosome"/>
</dbReference>
<feature type="transmembrane region" description="Helical" evidence="6">
    <location>
        <begin position="184"/>
        <end position="205"/>
    </location>
</feature>
<accession>A0A1L4D463</accession>
<dbReference type="AlphaFoldDB" id="A0A1L4D463"/>
<feature type="domain" description="EamA" evidence="7">
    <location>
        <begin position="6"/>
        <end position="139"/>
    </location>
</feature>
<sequence>MSKNLSIILLVLTTFFWGTNFNIGKFVVDYMHPTAAAAWRFAIATLLILIIVIIKKVKLKKSIKTNYKIYIVLGIIGIAGFNELFFWGMKYTTPLNGALIMATNPILSSFFSYIILKDPIKISQKIGMILSLFGVVIVVTNGSLLTLKNLEVAIGDWIIILGNFCWALYGVLGRKYLKNSEPLVTTVMTMLVGTIFLFILAIPNFSWIEISTLPLNVYGALIFMAIFGSALAYLFWNFGIEKLGVPKTVVFFNLVPVFTVLTSLVMGHPLAISAILGGVVVILGVLISSDYFNFMSKMSQKEKVKKNSRK</sequence>
<keyword evidence="5 6" id="KW-0472">Membrane</keyword>
<dbReference type="InterPro" id="IPR000620">
    <property type="entry name" value="EamA_dom"/>
</dbReference>
<feature type="transmembrane region" description="Helical" evidence="6">
    <location>
        <begin position="272"/>
        <end position="292"/>
    </location>
</feature>
<dbReference type="OrthoDB" id="4167046at2"/>
<dbReference type="KEGG" id="saqi:AXG55_14140"/>
<dbReference type="RefSeq" id="WP_148698732.1">
    <property type="nucleotide sequence ID" value="NZ_CP017834.1"/>
</dbReference>
<feature type="transmembrane region" description="Helical" evidence="6">
    <location>
        <begin position="217"/>
        <end position="236"/>
    </location>
</feature>
<gene>
    <name evidence="8" type="ORF">AXG55_14140</name>
</gene>
<proteinExistence type="predicted"/>
<keyword evidence="9" id="KW-1185">Reference proteome</keyword>
<dbReference type="PANTHER" id="PTHR32322:SF18">
    <property type="entry name" value="S-ADENOSYLMETHIONINE_S-ADENOSYLHOMOCYSTEINE TRANSPORTER"/>
    <property type="match status" value="1"/>
</dbReference>
<comment type="subcellular location">
    <subcellularLocation>
        <location evidence="1">Cell membrane</location>
        <topology evidence="1">Multi-pass membrane protein</topology>
    </subcellularLocation>
</comment>
<dbReference type="InterPro" id="IPR050638">
    <property type="entry name" value="AA-Vitamin_Transporters"/>
</dbReference>
<feature type="transmembrane region" description="Helical" evidence="6">
    <location>
        <begin position="248"/>
        <end position="266"/>
    </location>
</feature>
<dbReference type="SUPFAM" id="SSF103481">
    <property type="entry name" value="Multidrug resistance efflux transporter EmrE"/>
    <property type="match status" value="2"/>
</dbReference>
<feature type="transmembrane region" description="Helical" evidence="6">
    <location>
        <begin position="128"/>
        <end position="147"/>
    </location>
</feature>
<evidence type="ECO:0000256" key="6">
    <source>
        <dbReference type="SAM" id="Phobius"/>
    </source>
</evidence>
<feature type="transmembrane region" description="Helical" evidence="6">
    <location>
        <begin position="153"/>
        <end position="172"/>
    </location>
</feature>
<evidence type="ECO:0000256" key="4">
    <source>
        <dbReference type="ARBA" id="ARBA00022989"/>
    </source>
</evidence>
<evidence type="ECO:0000313" key="8">
    <source>
        <dbReference type="EMBL" id="APJ04970.1"/>
    </source>
</evidence>
<dbReference type="GO" id="GO:0005886">
    <property type="term" value="C:plasma membrane"/>
    <property type="evidence" value="ECO:0007669"/>
    <property type="project" value="UniProtKB-SubCell"/>
</dbReference>